<dbReference type="InterPro" id="IPR013342">
    <property type="entry name" value="Mandelate_racemase_C"/>
</dbReference>
<dbReference type="PANTHER" id="PTHR48073:SF2">
    <property type="entry name" value="O-SUCCINYLBENZOATE SYNTHASE"/>
    <property type="match status" value="1"/>
</dbReference>
<evidence type="ECO:0000313" key="6">
    <source>
        <dbReference type="Proteomes" id="UP000282433"/>
    </source>
</evidence>
<dbReference type="SFLD" id="SFLDS00001">
    <property type="entry name" value="Enolase"/>
    <property type="match status" value="1"/>
</dbReference>
<evidence type="ECO:0000256" key="2">
    <source>
        <dbReference type="ARBA" id="ARBA00022723"/>
    </source>
</evidence>
<dbReference type="InterPro" id="IPR029017">
    <property type="entry name" value="Enolase-like_N"/>
</dbReference>
<dbReference type="SUPFAM" id="SSF54826">
    <property type="entry name" value="Enolase N-terminal domain-like"/>
    <property type="match status" value="1"/>
</dbReference>
<dbReference type="PANTHER" id="PTHR48073">
    <property type="entry name" value="O-SUCCINYLBENZOATE SYNTHASE-RELATED"/>
    <property type="match status" value="1"/>
</dbReference>
<evidence type="ECO:0000313" key="5">
    <source>
        <dbReference type="EMBL" id="VEA98772.1"/>
    </source>
</evidence>
<reference evidence="5 6" key="1">
    <citation type="submission" date="2018-12" db="EMBL/GenBank/DDBJ databases">
        <authorList>
            <consortium name="Pathogen Informatics"/>
        </authorList>
    </citation>
    <scope>NUCLEOTIDE SEQUENCE [LARGE SCALE GENOMIC DNA]</scope>
    <source>
        <strain evidence="5 6">NCTC13635</strain>
    </source>
</reference>
<dbReference type="EMBL" id="LR134162">
    <property type="protein sequence ID" value="VEA98772.1"/>
    <property type="molecule type" value="Genomic_DNA"/>
</dbReference>
<protein>
    <submittedName>
        <fullName evidence="5">L-Ala-D/L-Glu epimerase</fullName>
        <ecNumber evidence="5">5.5.1.1</ecNumber>
    </submittedName>
</protein>
<dbReference type="GO" id="GO:0009063">
    <property type="term" value="P:amino acid catabolic process"/>
    <property type="evidence" value="ECO:0007669"/>
    <property type="project" value="InterPro"/>
</dbReference>
<dbReference type="AlphaFoldDB" id="A0A3S4H1N6"/>
<keyword evidence="2" id="KW-0479">Metal-binding</keyword>
<dbReference type="PROSITE" id="PS00908">
    <property type="entry name" value="MR_MLE_1"/>
    <property type="match status" value="1"/>
</dbReference>
<comment type="similarity">
    <text evidence="1">Belongs to the mandelate racemase/muconate lactonizing enzyme family.</text>
</comment>
<gene>
    <name evidence="5" type="primary">catB_1</name>
    <name evidence="5" type="ORF">NCTC13635_00061</name>
</gene>
<dbReference type="Gene3D" id="3.20.20.120">
    <property type="entry name" value="Enolase-like C-terminal domain"/>
    <property type="match status" value="1"/>
</dbReference>
<proteinExistence type="inferred from homology"/>
<feature type="domain" description="Mandelate racemase/muconate lactonizing enzyme C-terminal" evidence="4">
    <location>
        <begin position="147"/>
        <end position="244"/>
    </location>
</feature>
<dbReference type="SFLD" id="SFLDG00180">
    <property type="entry name" value="muconate_cycloisomerase"/>
    <property type="match status" value="1"/>
</dbReference>
<dbReference type="InterPro" id="IPR029065">
    <property type="entry name" value="Enolase_C-like"/>
</dbReference>
<dbReference type="Pfam" id="PF02746">
    <property type="entry name" value="MR_MLE_N"/>
    <property type="match status" value="1"/>
</dbReference>
<name>A0A3S4H1N6_KLEPN</name>
<dbReference type="InterPro" id="IPR013341">
    <property type="entry name" value="Mandelate_racemase_N_dom"/>
</dbReference>
<accession>A0A3S4H1N6</accession>
<keyword evidence="3 5" id="KW-0413">Isomerase</keyword>
<sequence>MTATVEQIESWIVDVPTIRPHKLSMTTMGCQSLVIVRLTRSDGICGIGEATTIGGLSYGVESPEAILSAITHYLTPLLKGQPADNLNALTARMNGAIKGNTFAKSAIETALLDAQGKALGLPVSALLGGALQTALPVLWTLASGDTAKDIAEGEKLLAEGRHRAFKLKIGARELATDLRHTRAIVEALGDRASIRVDVNQAWDAATGAKGCRELAAMGVDLIEQPVSAHDNAALVRLSQQIETAILADEAVATAYDGYQLAQQGFTGGLPR</sequence>
<dbReference type="GO" id="GO:0018849">
    <property type="term" value="F:muconate cycloisomerase activity"/>
    <property type="evidence" value="ECO:0007669"/>
    <property type="project" value="UniProtKB-EC"/>
</dbReference>
<evidence type="ECO:0000259" key="4">
    <source>
        <dbReference type="SMART" id="SM00922"/>
    </source>
</evidence>
<evidence type="ECO:0000256" key="1">
    <source>
        <dbReference type="ARBA" id="ARBA00008031"/>
    </source>
</evidence>
<dbReference type="Proteomes" id="UP000282433">
    <property type="component" value="Chromosome"/>
</dbReference>
<dbReference type="GO" id="GO:0046872">
    <property type="term" value="F:metal ion binding"/>
    <property type="evidence" value="ECO:0007669"/>
    <property type="project" value="UniProtKB-KW"/>
</dbReference>
<dbReference type="InterPro" id="IPR018110">
    <property type="entry name" value="Mandel_Rmase/mucon_lact_enz_CS"/>
</dbReference>
<organism evidence="5 6">
    <name type="scientific">Klebsiella pneumoniae</name>
    <dbReference type="NCBI Taxonomy" id="573"/>
    <lineage>
        <taxon>Bacteria</taxon>
        <taxon>Pseudomonadati</taxon>
        <taxon>Pseudomonadota</taxon>
        <taxon>Gammaproteobacteria</taxon>
        <taxon>Enterobacterales</taxon>
        <taxon>Enterobacteriaceae</taxon>
        <taxon>Klebsiella/Raoultella group</taxon>
        <taxon>Klebsiella</taxon>
        <taxon>Klebsiella pneumoniae complex</taxon>
    </lineage>
</organism>
<dbReference type="SMART" id="SM00922">
    <property type="entry name" value="MR_MLE"/>
    <property type="match status" value="1"/>
</dbReference>
<dbReference type="EC" id="5.5.1.1" evidence="5"/>
<dbReference type="InterPro" id="IPR036849">
    <property type="entry name" value="Enolase-like_C_sf"/>
</dbReference>
<dbReference type="Gene3D" id="3.30.390.10">
    <property type="entry name" value="Enolase-like, N-terminal domain"/>
    <property type="match status" value="1"/>
</dbReference>
<evidence type="ECO:0000256" key="3">
    <source>
        <dbReference type="ARBA" id="ARBA00023235"/>
    </source>
</evidence>
<dbReference type="GO" id="GO:0006518">
    <property type="term" value="P:peptide metabolic process"/>
    <property type="evidence" value="ECO:0007669"/>
    <property type="project" value="UniProtKB-ARBA"/>
</dbReference>
<dbReference type="SUPFAM" id="SSF51604">
    <property type="entry name" value="Enolase C-terminal domain-like"/>
    <property type="match status" value="1"/>
</dbReference>
<dbReference type="Pfam" id="PF13378">
    <property type="entry name" value="MR_MLE_C"/>
    <property type="match status" value="1"/>
</dbReference>
<dbReference type="GO" id="GO:0016854">
    <property type="term" value="F:racemase and epimerase activity"/>
    <property type="evidence" value="ECO:0007669"/>
    <property type="project" value="UniProtKB-ARBA"/>
</dbReference>